<dbReference type="GO" id="GO:0006083">
    <property type="term" value="P:acetate metabolic process"/>
    <property type="evidence" value="ECO:0007669"/>
    <property type="project" value="InterPro"/>
</dbReference>
<evidence type="ECO:0000256" key="2">
    <source>
        <dbReference type="ARBA" id="ARBA00022679"/>
    </source>
</evidence>
<dbReference type="GO" id="GO:0008775">
    <property type="term" value="F:acetate CoA-transferase activity"/>
    <property type="evidence" value="ECO:0007669"/>
    <property type="project" value="InterPro"/>
</dbReference>
<dbReference type="InterPro" id="IPR026888">
    <property type="entry name" value="AcetylCoA_hyd_C"/>
</dbReference>
<name>A0A162MDL4_9FIRM</name>
<dbReference type="Pfam" id="PF13336">
    <property type="entry name" value="AcetylCoA_hyd_C"/>
    <property type="match status" value="1"/>
</dbReference>
<dbReference type="OrthoDB" id="9801795at2"/>
<dbReference type="AlphaFoldDB" id="A0A162MDL4"/>
<comment type="caution">
    <text evidence="5">The sequence shown here is derived from an EMBL/GenBank/DDBJ whole genome shotgun (WGS) entry which is preliminary data.</text>
</comment>
<dbReference type="Gene3D" id="3.30.750.70">
    <property type="entry name" value="4-hydroxybutyrate coenzyme like domains"/>
    <property type="match status" value="1"/>
</dbReference>
<dbReference type="InterPro" id="IPR046433">
    <property type="entry name" value="ActCoA_hydro"/>
</dbReference>
<evidence type="ECO:0000256" key="1">
    <source>
        <dbReference type="ARBA" id="ARBA00009632"/>
    </source>
</evidence>
<dbReference type="PATRIC" id="fig|520767.4.peg.1733"/>
<dbReference type="Gene3D" id="3.40.1080.20">
    <property type="entry name" value="Acetyl-CoA hydrolase/transferase C-terminal domain"/>
    <property type="match status" value="1"/>
</dbReference>
<keyword evidence="2 5" id="KW-0808">Transferase</keyword>
<dbReference type="InterPro" id="IPR038460">
    <property type="entry name" value="AcetylCoA_hyd_C_sf"/>
</dbReference>
<reference evidence="5 6" key="1">
    <citation type="submission" date="2015-12" db="EMBL/GenBank/DDBJ databases">
        <title>Draft genome of Thermovenabulum gondwanense isolated from a red thermophilic microbial mat colonisisng an outflow channel of a bore well.</title>
        <authorList>
            <person name="Patel B.K."/>
        </authorList>
    </citation>
    <scope>NUCLEOTIDE SEQUENCE [LARGE SCALE GENOMIC DNA]</scope>
    <source>
        <strain evidence="5 6">R270</strain>
    </source>
</reference>
<evidence type="ECO:0000259" key="3">
    <source>
        <dbReference type="Pfam" id="PF02550"/>
    </source>
</evidence>
<protein>
    <submittedName>
        <fullName evidence="5">Succinyl-CoA:coenzyme A transferase</fullName>
        <ecNumber evidence="5">2.8.3.-</ecNumber>
    </submittedName>
</protein>
<dbReference type="InterPro" id="IPR003702">
    <property type="entry name" value="ActCoA_hydro_N"/>
</dbReference>
<dbReference type="EMBL" id="LOHZ01000035">
    <property type="protein sequence ID" value="KYO65384.1"/>
    <property type="molecule type" value="Genomic_DNA"/>
</dbReference>
<organism evidence="5 6">
    <name type="scientific">Thermovenabulum gondwanense</name>
    <dbReference type="NCBI Taxonomy" id="520767"/>
    <lineage>
        <taxon>Bacteria</taxon>
        <taxon>Bacillati</taxon>
        <taxon>Bacillota</taxon>
        <taxon>Clostridia</taxon>
        <taxon>Thermosediminibacterales</taxon>
        <taxon>Thermosediminibacteraceae</taxon>
        <taxon>Thermovenabulum</taxon>
    </lineage>
</organism>
<feature type="domain" description="Acetyl-CoA hydrolase/transferase C-terminal" evidence="4">
    <location>
        <begin position="275"/>
        <end position="432"/>
    </location>
</feature>
<dbReference type="Gene3D" id="3.40.1080.10">
    <property type="entry name" value="Glutaconate Coenzyme A-transferase"/>
    <property type="match status" value="1"/>
</dbReference>
<dbReference type="Proteomes" id="UP000075737">
    <property type="component" value="Unassembled WGS sequence"/>
</dbReference>
<dbReference type="RefSeq" id="WP_068748740.1">
    <property type="nucleotide sequence ID" value="NZ_LOHZ01000035.1"/>
</dbReference>
<dbReference type="SUPFAM" id="SSF100950">
    <property type="entry name" value="NagB/RpiA/CoA transferase-like"/>
    <property type="match status" value="2"/>
</dbReference>
<sequence>MKWQDVYNSKVRTVEEVLKEIKSGSVITTAVVPMTPKVFLENLHRVDKDVKNVEVYTILNTTYFEFQDKEEYEGRFINNSWFYGPIDRAVAEKGLKTITYVPNNAHHAIVDLVQSGKKINYFVGTASPMDEHGYLSLSCSAFIEKDLIDAAEKVILEVNPNAPRTFGETEIHISKVDYIIEVNYPLPEEVLVMPTEAEERIGHYIAELIENGSTIQMGIGGVPYAVSKFIENKKDLGVHTEMFTEGMLELYEKGIITNEKKTLWPGKFICAFVFGTKRLYDFVNNNPSVMVMRGSYTNNPDVIAQNNKMVSINSALMVDLTGQVVSEAIGTRHYSGTGGQLDTHRGAVKCARQGRGGKGILAIRSTAKNDTVSKIVPVLPLGSPVTVPRQEVDYVVTEYGVAHLRGRTVRERVKAMIGIAHPDHRDYLKKEAERLGLI</sequence>
<accession>A0A162MDL4</accession>
<dbReference type="PANTHER" id="PTHR21432:SF20">
    <property type="entry name" value="ACETYL-COA HYDROLASE"/>
    <property type="match status" value="1"/>
</dbReference>
<gene>
    <name evidence="5" type="primary">cat1_2</name>
    <name evidence="5" type="ORF">ATZ99_16180</name>
</gene>
<dbReference type="PANTHER" id="PTHR21432">
    <property type="entry name" value="ACETYL-COA HYDROLASE-RELATED"/>
    <property type="match status" value="1"/>
</dbReference>
<dbReference type="STRING" id="520767.ATZ99_16180"/>
<dbReference type="EC" id="2.8.3.-" evidence="5"/>
<comment type="similarity">
    <text evidence="1">Belongs to the acetyl-CoA hydrolase/transferase family.</text>
</comment>
<feature type="domain" description="Acetyl-CoA hydrolase/transferase N-terminal" evidence="3">
    <location>
        <begin position="6"/>
        <end position="183"/>
    </location>
</feature>
<keyword evidence="6" id="KW-1185">Reference proteome</keyword>
<evidence type="ECO:0000313" key="5">
    <source>
        <dbReference type="EMBL" id="KYO65384.1"/>
    </source>
</evidence>
<proteinExistence type="inferred from homology"/>
<evidence type="ECO:0000313" key="6">
    <source>
        <dbReference type="Proteomes" id="UP000075737"/>
    </source>
</evidence>
<dbReference type="Pfam" id="PF02550">
    <property type="entry name" value="AcetylCoA_hydro"/>
    <property type="match status" value="1"/>
</dbReference>
<evidence type="ECO:0000259" key="4">
    <source>
        <dbReference type="Pfam" id="PF13336"/>
    </source>
</evidence>
<dbReference type="InterPro" id="IPR037171">
    <property type="entry name" value="NagB/RpiA_transferase-like"/>
</dbReference>